<evidence type="ECO:0000256" key="1">
    <source>
        <dbReference type="SAM" id="SignalP"/>
    </source>
</evidence>
<dbReference type="InterPro" id="IPR032534">
    <property type="entry name" value="EcxA_zinc-bd"/>
</dbReference>
<dbReference type="PROSITE" id="PS51257">
    <property type="entry name" value="PROKAR_LIPOPROTEIN"/>
    <property type="match status" value="1"/>
</dbReference>
<dbReference type="CDD" id="cd04276">
    <property type="entry name" value="ZnMc_MMP_like_2"/>
    <property type="match status" value="1"/>
</dbReference>
<accession>A0ABS6YCK4</accession>
<dbReference type="PANTHER" id="PTHR38478:SF1">
    <property type="entry name" value="ZINC DEPENDENT METALLOPROTEASE DOMAIN LIPOPROTEIN"/>
    <property type="match status" value="1"/>
</dbReference>
<dbReference type="Pfam" id="PF17148">
    <property type="entry name" value="DUF5117"/>
    <property type="match status" value="1"/>
</dbReference>
<evidence type="ECO:0000259" key="3">
    <source>
        <dbReference type="Pfam" id="PF17148"/>
    </source>
</evidence>
<evidence type="ECO:0000313" key="6">
    <source>
        <dbReference type="Proteomes" id="UP000788426"/>
    </source>
</evidence>
<sequence>MIFEKQRKNMIGLTLVLSCFCATATADDKSTSDKPKKEKKETKYDKLFKDKKRDTAASKFITLHKTDGKLYLELPLKYLKQQMLLTGAVSSSTDPTYVAVGMKNSNPLYFYFDIQDSSVVMKTPNTVLYNNGKESNELKDAFSLSYRDPILTGFKIEAYNNDSTAVVYDATSLLGKPNSLLQVMPSKSGDFVIKSSPKSEMSYIRAIKSFDKNIIVNADFNYSVTATLMSLPIASDIPTTVGVTYSLALMPNDKMRARIADSRVGVASSSKITFSNEIAKSRLTYLAHRWNLVPANKKAYSDGKGSKPVQPIRFYLDNTFPEAWKEPIKKGVLLWNKAFEKIGYKDVLEVVDFPTDDPKFDPENSNYSCIRYVLNGSEMPTSNIWVNPANGEILNASLFIYSNVGDLLHKWRFIGTSASDASVRSNELPANKFAEGLSYLVAREIGHTLGLLDNLGASWAYSVDNLRNAAFTQVNGLSASIMDDAHFNYVAQPQDKGVLLAPKDLGAYDYHAIEWNYRYFDPEKVSVEGETKQLEALVDQRVKNPAMRYYRTQSQRWDPRVQEGSIGNDPIKAGNEGIKNLQIVEKNLYNWVKNDEDSRIKEKLYLAIAQQHYAYFKHTMSNVGGIYLNDMKQTSGVPRYQVVPKAKQRESLLWCLAQAKRFKSYANKDFEKRGFMSISYYDQLLEFIGYDLMGARTRVAVASHLDPNSYTQKEYFADLYNSIFQSAMKGVAPTQEERVLQRTYLTYSLSIVDKANKSGSNGPAALKESNTAINLSNDYGYGDPNASLAPTIDAALIDNSALYFYSSLLQLKPLLENCLKAKLSDDAKSHYQMLLFRVNKALEGGK</sequence>
<dbReference type="PANTHER" id="PTHR38478">
    <property type="entry name" value="PEPTIDASE M1A AND M12B"/>
    <property type="match status" value="1"/>
</dbReference>
<feature type="chain" id="PRO_5045718560" evidence="1">
    <location>
        <begin position="27"/>
        <end position="846"/>
    </location>
</feature>
<gene>
    <name evidence="5" type="ORF">KZO38_05805</name>
</gene>
<feature type="domain" description="DUF5118" evidence="4">
    <location>
        <begin position="42"/>
        <end position="90"/>
    </location>
</feature>
<comment type="caution">
    <text evidence="5">The sequence shown here is derived from an EMBL/GenBank/DDBJ whole genome shotgun (WGS) entry which is preliminary data.</text>
</comment>
<dbReference type="Pfam" id="PF17162">
    <property type="entry name" value="DUF5118"/>
    <property type="match status" value="1"/>
</dbReference>
<reference evidence="5 6" key="1">
    <citation type="submission" date="2021-07" db="EMBL/GenBank/DDBJ databases">
        <title>Genomic diversity and antimicrobial resistance of Prevotella spp. isolated from chronic lung disease airways.</title>
        <authorList>
            <person name="Webb K.A."/>
            <person name="Olagoke O.S."/>
            <person name="Baird T."/>
            <person name="Neill J."/>
            <person name="Pham A."/>
            <person name="Wells T.J."/>
            <person name="Ramsay K.A."/>
            <person name="Bell S.C."/>
            <person name="Sarovich D.S."/>
            <person name="Price E.P."/>
        </authorList>
    </citation>
    <scope>NUCLEOTIDE SEQUENCE [LARGE SCALE GENOMIC DNA]</scope>
    <source>
        <strain evidence="5 6">SCHI0011.S.12</strain>
    </source>
</reference>
<dbReference type="Proteomes" id="UP000788426">
    <property type="component" value="Unassembled WGS sequence"/>
</dbReference>
<name>A0ABS6YCK4_9BACT</name>
<evidence type="ECO:0000259" key="4">
    <source>
        <dbReference type="Pfam" id="PF17162"/>
    </source>
</evidence>
<keyword evidence="5" id="KW-0645">Protease</keyword>
<dbReference type="InterPro" id="IPR034032">
    <property type="entry name" value="Zn_MMP-like_bac"/>
</dbReference>
<organism evidence="5 6">
    <name type="scientific">Hoylesella nanceiensis</name>
    <dbReference type="NCBI Taxonomy" id="425941"/>
    <lineage>
        <taxon>Bacteria</taxon>
        <taxon>Pseudomonadati</taxon>
        <taxon>Bacteroidota</taxon>
        <taxon>Bacteroidia</taxon>
        <taxon>Bacteroidales</taxon>
        <taxon>Prevotellaceae</taxon>
        <taxon>Hoylesella</taxon>
    </lineage>
</organism>
<dbReference type="Pfam" id="PF16313">
    <property type="entry name" value="DUF4953"/>
    <property type="match status" value="1"/>
</dbReference>
<dbReference type="GO" id="GO:0008237">
    <property type="term" value="F:metallopeptidase activity"/>
    <property type="evidence" value="ECO:0007669"/>
    <property type="project" value="UniProtKB-KW"/>
</dbReference>
<evidence type="ECO:0000313" key="5">
    <source>
        <dbReference type="EMBL" id="MBW4769275.1"/>
    </source>
</evidence>
<dbReference type="RefSeq" id="WP_219481060.1">
    <property type="nucleotide sequence ID" value="NZ_JAHXCT010000003.1"/>
</dbReference>
<feature type="signal peptide" evidence="1">
    <location>
        <begin position="1"/>
        <end position="26"/>
    </location>
</feature>
<proteinExistence type="predicted"/>
<dbReference type="InterPro" id="IPR033428">
    <property type="entry name" value="DUF5118"/>
</dbReference>
<dbReference type="EMBL" id="JAHXCT010000003">
    <property type="protein sequence ID" value="MBW4769275.1"/>
    <property type="molecule type" value="Genomic_DNA"/>
</dbReference>
<keyword evidence="5" id="KW-0378">Hydrolase</keyword>
<dbReference type="InterPro" id="IPR033413">
    <property type="entry name" value="DUF5117"/>
</dbReference>
<evidence type="ECO:0000259" key="2">
    <source>
        <dbReference type="Pfam" id="PF16313"/>
    </source>
</evidence>
<keyword evidence="1" id="KW-0732">Signal</keyword>
<feature type="domain" description="DUF5117" evidence="3">
    <location>
        <begin position="109"/>
        <end position="294"/>
    </location>
</feature>
<keyword evidence="6" id="KW-1185">Reference proteome</keyword>
<protein>
    <submittedName>
        <fullName evidence="5">Zinc-dependent metalloprotease</fullName>
    </submittedName>
</protein>
<feature type="domain" description="EcxA zinc-binding" evidence="2">
    <location>
        <begin position="433"/>
        <end position="728"/>
    </location>
</feature>
<keyword evidence="5" id="KW-0482">Metalloprotease</keyword>